<evidence type="ECO:0000256" key="1">
    <source>
        <dbReference type="ARBA" id="ARBA00004141"/>
    </source>
</evidence>
<keyword evidence="8" id="KW-1185">Reference proteome</keyword>
<dbReference type="GO" id="GO:0005739">
    <property type="term" value="C:mitochondrion"/>
    <property type="evidence" value="ECO:0007669"/>
    <property type="project" value="TreeGrafter"/>
</dbReference>
<dbReference type="AlphaFoldDB" id="A0A1I8Q477"/>
<dbReference type="OrthoDB" id="10267969at2759"/>
<reference evidence="7" key="1">
    <citation type="submission" date="2020-05" db="UniProtKB">
        <authorList>
            <consortium name="EnsemblMetazoa"/>
        </authorList>
    </citation>
    <scope>IDENTIFICATION</scope>
    <source>
        <strain evidence="7">USDA</strain>
    </source>
</reference>
<proteinExistence type="inferred from homology"/>
<sequence>MLVSMCYRIPYKVLPPRGYSVMSYAGANQLLLKGVKAPPSTNHFTFQSRRYKHNSFRDLRVVWRNVFGKYLLITNVVGSGVLMVVGDIAAQEIEYRKGEKPERFDLKRMGRMFIVGALQGPMHHYVYAWMDKIMPVANLKNIVKKILIDQLFMSPACIFIFFYSACYLERKTWKETNDELRQKFLFIYCMDWLLWPGAQYVNFRYLDTKYRVSFVNICTALYNIFMSYVKHDY</sequence>
<evidence type="ECO:0000256" key="6">
    <source>
        <dbReference type="RuleBase" id="RU363053"/>
    </source>
</evidence>
<dbReference type="InterPro" id="IPR007248">
    <property type="entry name" value="Mpv17_PMP22"/>
</dbReference>
<feature type="transmembrane region" description="Helical" evidence="6">
    <location>
        <begin position="70"/>
        <end position="90"/>
    </location>
</feature>
<dbReference type="Pfam" id="PF04117">
    <property type="entry name" value="Mpv17_PMP22"/>
    <property type="match status" value="1"/>
</dbReference>
<feature type="transmembrane region" description="Helical" evidence="6">
    <location>
        <begin position="210"/>
        <end position="229"/>
    </location>
</feature>
<dbReference type="PANTHER" id="PTHR11266:SF81">
    <property type="entry name" value="GH12661P-RELATED"/>
    <property type="match status" value="1"/>
</dbReference>
<organism evidence="7 8">
    <name type="scientific">Stomoxys calcitrans</name>
    <name type="common">Stable fly</name>
    <name type="synonym">Conops calcitrans</name>
    <dbReference type="NCBI Taxonomy" id="35570"/>
    <lineage>
        <taxon>Eukaryota</taxon>
        <taxon>Metazoa</taxon>
        <taxon>Ecdysozoa</taxon>
        <taxon>Arthropoda</taxon>
        <taxon>Hexapoda</taxon>
        <taxon>Insecta</taxon>
        <taxon>Pterygota</taxon>
        <taxon>Neoptera</taxon>
        <taxon>Endopterygota</taxon>
        <taxon>Diptera</taxon>
        <taxon>Brachycera</taxon>
        <taxon>Muscomorpha</taxon>
        <taxon>Muscoidea</taxon>
        <taxon>Muscidae</taxon>
        <taxon>Stomoxys</taxon>
    </lineage>
</organism>
<dbReference type="VEuPathDB" id="VectorBase:SCAU013731"/>
<evidence type="ECO:0000256" key="5">
    <source>
        <dbReference type="ARBA" id="ARBA00023136"/>
    </source>
</evidence>
<dbReference type="EnsemblMetazoa" id="SCAU013731-RA">
    <property type="protein sequence ID" value="SCAU013731-PA"/>
    <property type="gene ID" value="SCAU013731"/>
</dbReference>
<accession>A0A1I8Q477</accession>
<protein>
    <recommendedName>
        <fullName evidence="9">Mpv17-like protein 2</fullName>
    </recommendedName>
</protein>
<comment type="subcellular location">
    <subcellularLocation>
        <location evidence="1">Membrane</location>
        <topology evidence="1">Multi-pass membrane protein</topology>
    </subcellularLocation>
</comment>
<evidence type="ECO:0008006" key="9">
    <source>
        <dbReference type="Google" id="ProtNLM"/>
    </source>
</evidence>
<evidence type="ECO:0000256" key="2">
    <source>
        <dbReference type="ARBA" id="ARBA00006824"/>
    </source>
</evidence>
<comment type="similarity">
    <text evidence="2 6">Belongs to the peroxisomal membrane protein PXMP2/4 family.</text>
</comment>
<evidence type="ECO:0000313" key="7">
    <source>
        <dbReference type="EnsemblMetazoa" id="SCAU013731-PA"/>
    </source>
</evidence>
<keyword evidence="3 6" id="KW-0812">Transmembrane</keyword>
<dbReference type="STRING" id="35570.A0A1I8Q477"/>
<gene>
    <name evidence="7" type="primary">106090544</name>
</gene>
<feature type="transmembrane region" description="Helical" evidence="6">
    <location>
        <begin position="150"/>
        <end position="168"/>
    </location>
</feature>
<dbReference type="KEGG" id="scac:106090544"/>
<evidence type="ECO:0000313" key="8">
    <source>
        <dbReference type="Proteomes" id="UP000095300"/>
    </source>
</evidence>
<dbReference type="GO" id="GO:0061668">
    <property type="term" value="P:mitochondrial ribosome assembly"/>
    <property type="evidence" value="ECO:0007669"/>
    <property type="project" value="TreeGrafter"/>
</dbReference>
<evidence type="ECO:0000256" key="3">
    <source>
        <dbReference type="ARBA" id="ARBA00022692"/>
    </source>
</evidence>
<keyword evidence="5 6" id="KW-0472">Membrane</keyword>
<keyword evidence="4 6" id="KW-1133">Transmembrane helix</keyword>
<dbReference type="GO" id="GO:0016020">
    <property type="term" value="C:membrane"/>
    <property type="evidence" value="ECO:0007669"/>
    <property type="project" value="UniProtKB-SubCell"/>
</dbReference>
<evidence type="ECO:0000256" key="4">
    <source>
        <dbReference type="ARBA" id="ARBA00022989"/>
    </source>
</evidence>
<dbReference type="PANTHER" id="PTHR11266">
    <property type="entry name" value="PEROXISOMAL MEMBRANE PROTEIN 2, PXMP2 MPV17"/>
    <property type="match status" value="1"/>
</dbReference>
<name>A0A1I8Q477_STOCA</name>
<dbReference type="Proteomes" id="UP000095300">
    <property type="component" value="Unassembled WGS sequence"/>
</dbReference>